<reference evidence="1 2" key="1">
    <citation type="submission" date="2021-06" db="EMBL/GenBank/DDBJ databases">
        <title>Caerostris extrusa draft genome.</title>
        <authorList>
            <person name="Kono N."/>
            <person name="Arakawa K."/>
        </authorList>
    </citation>
    <scope>NUCLEOTIDE SEQUENCE [LARGE SCALE GENOMIC DNA]</scope>
</reference>
<proteinExistence type="predicted"/>
<sequence length="75" mass="7930">MLEQISVDGGVKSVYGSIEFYRGMGVGGGWRGGGNPGGFVADESSFLPRTPTTMEASDRCGGSRRLVMRRTESAP</sequence>
<comment type="caution">
    <text evidence="1">The sequence shown here is derived from an EMBL/GenBank/DDBJ whole genome shotgun (WGS) entry which is preliminary data.</text>
</comment>
<evidence type="ECO:0000313" key="1">
    <source>
        <dbReference type="EMBL" id="GIY50370.1"/>
    </source>
</evidence>
<accession>A0AAV4TXD9</accession>
<gene>
    <name evidence="1" type="ORF">CEXT_518541</name>
</gene>
<organism evidence="1 2">
    <name type="scientific">Caerostris extrusa</name>
    <name type="common">Bark spider</name>
    <name type="synonym">Caerostris bankana</name>
    <dbReference type="NCBI Taxonomy" id="172846"/>
    <lineage>
        <taxon>Eukaryota</taxon>
        <taxon>Metazoa</taxon>
        <taxon>Ecdysozoa</taxon>
        <taxon>Arthropoda</taxon>
        <taxon>Chelicerata</taxon>
        <taxon>Arachnida</taxon>
        <taxon>Araneae</taxon>
        <taxon>Araneomorphae</taxon>
        <taxon>Entelegynae</taxon>
        <taxon>Araneoidea</taxon>
        <taxon>Araneidae</taxon>
        <taxon>Caerostris</taxon>
    </lineage>
</organism>
<protein>
    <submittedName>
        <fullName evidence="1">Uncharacterized protein</fullName>
    </submittedName>
</protein>
<dbReference type="EMBL" id="BPLR01011972">
    <property type="protein sequence ID" value="GIY50370.1"/>
    <property type="molecule type" value="Genomic_DNA"/>
</dbReference>
<dbReference type="Proteomes" id="UP001054945">
    <property type="component" value="Unassembled WGS sequence"/>
</dbReference>
<dbReference type="AlphaFoldDB" id="A0AAV4TXD9"/>
<evidence type="ECO:0000313" key="2">
    <source>
        <dbReference type="Proteomes" id="UP001054945"/>
    </source>
</evidence>
<name>A0AAV4TXD9_CAEEX</name>
<keyword evidence="2" id="KW-1185">Reference proteome</keyword>